<accession>A0A4R3JIR7</accession>
<dbReference type="InterPro" id="IPR036188">
    <property type="entry name" value="FAD/NAD-bd_sf"/>
</dbReference>
<dbReference type="Pfam" id="PF12831">
    <property type="entry name" value="FAD_oxidored"/>
    <property type="match status" value="1"/>
</dbReference>
<dbReference type="OrthoDB" id="417034at2"/>
<dbReference type="PANTHER" id="PTHR42685:SF22">
    <property type="entry name" value="CONDITIONED MEDIUM FACTOR RECEPTOR 1"/>
    <property type="match status" value="1"/>
</dbReference>
<organism evidence="1 2">
    <name type="scientific">Primorskyibacter sedentarius</name>
    <dbReference type="NCBI Taxonomy" id="745311"/>
    <lineage>
        <taxon>Bacteria</taxon>
        <taxon>Pseudomonadati</taxon>
        <taxon>Pseudomonadota</taxon>
        <taxon>Alphaproteobacteria</taxon>
        <taxon>Rhodobacterales</taxon>
        <taxon>Roseobacteraceae</taxon>
        <taxon>Primorskyibacter</taxon>
    </lineage>
</organism>
<dbReference type="InterPro" id="IPR011777">
    <property type="entry name" value="Geranylgeranyl_Rdtase_fam"/>
</dbReference>
<protein>
    <submittedName>
        <fullName evidence="1">Geranylgeranyl reductase family protein</fullName>
    </submittedName>
</protein>
<name>A0A4R3JIR7_9RHOB</name>
<dbReference type="SUPFAM" id="SSF51905">
    <property type="entry name" value="FAD/NAD(P)-binding domain"/>
    <property type="match status" value="1"/>
</dbReference>
<dbReference type="PANTHER" id="PTHR42685">
    <property type="entry name" value="GERANYLGERANYL DIPHOSPHATE REDUCTASE"/>
    <property type="match status" value="1"/>
</dbReference>
<gene>
    <name evidence="1" type="ORF">EDD52_103352</name>
</gene>
<proteinExistence type="predicted"/>
<dbReference type="RefSeq" id="WP_132243608.1">
    <property type="nucleotide sequence ID" value="NZ_SLZU01000003.1"/>
</dbReference>
<keyword evidence="2" id="KW-1185">Reference proteome</keyword>
<dbReference type="Gene3D" id="3.50.50.60">
    <property type="entry name" value="FAD/NAD(P)-binding domain"/>
    <property type="match status" value="1"/>
</dbReference>
<dbReference type="GO" id="GO:0016628">
    <property type="term" value="F:oxidoreductase activity, acting on the CH-CH group of donors, NAD or NADP as acceptor"/>
    <property type="evidence" value="ECO:0007669"/>
    <property type="project" value="InterPro"/>
</dbReference>
<dbReference type="PRINTS" id="PR00420">
    <property type="entry name" value="RNGMNOXGNASE"/>
</dbReference>
<evidence type="ECO:0000313" key="2">
    <source>
        <dbReference type="Proteomes" id="UP000295696"/>
    </source>
</evidence>
<dbReference type="AlphaFoldDB" id="A0A4R3JIR7"/>
<dbReference type="EMBL" id="SLZU01000003">
    <property type="protein sequence ID" value="TCS65932.1"/>
    <property type="molecule type" value="Genomic_DNA"/>
</dbReference>
<reference evidence="1 2" key="1">
    <citation type="submission" date="2019-03" db="EMBL/GenBank/DDBJ databases">
        <title>Genomic Encyclopedia of Type Strains, Phase IV (KMG-IV): sequencing the most valuable type-strain genomes for metagenomic binning, comparative biology and taxonomic classification.</title>
        <authorList>
            <person name="Goeker M."/>
        </authorList>
    </citation>
    <scope>NUCLEOTIDE SEQUENCE [LARGE SCALE GENOMIC DNA]</scope>
    <source>
        <strain evidence="1 2">DSM 104836</strain>
    </source>
</reference>
<dbReference type="InterPro" id="IPR050407">
    <property type="entry name" value="Geranylgeranyl_reductase"/>
</dbReference>
<dbReference type="Proteomes" id="UP000295696">
    <property type="component" value="Unassembled WGS sequence"/>
</dbReference>
<dbReference type="NCBIfam" id="TIGR02032">
    <property type="entry name" value="GG-red-SF"/>
    <property type="match status" value="1"/>
</dbReference>
<evidence type="ECO:0000313" key="1">
    <source>
        <dbReference type="EMBL" id="TCS65932.1"/>
    </source>
</evidence>
<comment type="caution">
    <text evidence="1">The sequence shown here is derived from an EMBL/GenBank/DDBJ whole genome shotgun (WGS) entry which is preliminary data.</text>
</comment>
<sequence length="380" mass="40628">MHDVVVIGAGPAGAAAAATAARAGLRTALIDKARFPRDKLCGGGFTGRSLGYYQQIYGAPRPDAPFLTRNEMAFYAFGEHLGTYQDCPPLHLAMRRSLDAEMFARAVAMGAEDYTGRGMSSLTPAGAVTLTDGTHLRGRIVIGADGVNSPSARVLFGSAFDRSKIGFALEVESEGDPDKLPVRIDFGAAEWGYGWAFPKYHGVTVGVGGVMQRNTDLKSALTNYLKFTGTQAHGPVKGQFLPFGQARKVPGLGTVLLAGDAAGLVDPITGEGIAYAMKSGQLAAQAAIRALSAGTPQSALAAYRADLRSITRAISQARNLRQLMFRPVFRSTFIRGFSRSSTLRQEYLRLLAGETEYADITRAVGRRLPALLWRTLAHTR</sequence>